<feature type="signal peptide" evidence="1">
    <location>
        <begin position="1"/>
        <end position="23"/>
    </location>
</feature>
<feature type="domain" description="PBP" evidence="2">
    <location>
        <begin position="66"/>
        <end position="238"/>
    </location>
</feature>
<dbReference type="Pfam" id="PF12849">
    <property type="entry name" value="PBP_like_2"/>
    <property type="match status" value="1"/>
</dbReference>
<dbReference type="Gene3D" id="3.40.190.10">
    <property type="entry name" value="Periplasmic binding protein-like II"/>
    <property type="match status" value="2"/>
</dbReference>
<reference evidence="4" key="1">
    <citation type="journal article" date="2019" name="Int. J. Syst. Evol. Microbiol.">
        <title>The Global Catalogue of Microorganisms (GCM) 10K type strain sequencing project: providing services to taxonomists for standard genome sequencing and annotation.</title>
        <authorList>
            <consortium name="The Broad Institute Genomics Platform"/>
            <consortium name="The Broad Institute Genome Sequencing Center for Infectious Disease"/>
            <person name="Wu L."/>
            <person name="Ma J."/>
        </authorList>
    </citation>
    <scope>NUCLEOTIDE SEQUENCE [LARGE SCALE GENOMIC DNA]</scope>
    <source>
        <strain evidence="4">JCM 16014</strain>
    </source>
</reference>
<evidence type="ECO:0000313" key="3">
    <source>
        <dbReference type="EMBL" id="GAA2066384.1"/>
    </source>
</evidence>
<dbReference type="SUPFAM" id="SSF53850">
    <property type="entry name" value="Periplasmic binding protein-like II"/>
    <property type="match status" value="1"/>
</dbReference>
<comment type="caution">
    <text evidence="3">The sequence shown here is derived from an EMBL/GenBank/DDBJ whole genome shotgun (WGS) entry which is preliminary data.</text>
</comment>
<proteinExistence type="predicted"/>
<evidence type="ECO:0000259" key="2">
    <source>
        <dbReference type="Pfam" id="PF12849"/>
    </source>
</evidence>
<dbReference type="PROSITE" id="PS51318">
    <property type="entry name" value="TAT"/>
    <property type="match status" value="1"/>
</dbReference>
<evidence type="ECO:0000256" key="1">
    <source>
        <dbReference type="SAM" id="SignalP"/>
    </source>
</evidence>
<accession>A0ABP5HBS0</accession>
<dbReference type="Proteomes" id="UP001500751">
    <property type="component" value="Unassembled WGS sequence"/>
</dbReference>
<protein>
    <submittedName>
        <fullName evidence="3">Substrate-binding domain-containing protein</fullName>
    </submittedName>
</protein>
<dbReference type="InterPro" id="IPR006311">
    <property type="entry name" value="TAT_signal"/>
</dbReference>
<gene>
    <name evidence="3" type="ORF">GCM10009839_92730</name>
</gene>
<name>A0ABP5HBS0_9ACTN</name>
<dbReference type="InterPro" id="IPR024370">
    <property type="entry name" value="PBP_domain"/>
</dbReference>
<dbReference type="EMBL" id="BAAAQN010000110">
    <property type="protein sequence ID" value="GAA2066384.1"/>
    <property type="molecule type" value="Genomic_DNA"/>
</dbReference>
<organism evidence="3 4">
    <name type="scientific">Catenulispora yoronensis</name>
    <dbReference type="NCBI Taxonomy" id="450799"/>
    <lineage>
        <taxon>Bacteria</taxon>
        <taxon>Bacillati</taxon>
        <taxon>Actinomycetota</taxon>
        <taxon>Actinomycetes</taxon>
        <taxon>Catenulisporales</taxon>
        <taxon>Catenulisporaceae</taxon>
        <taxon>Catenulispora</taxon>
    </lineage>
</organism>
<keyword evidence="4" id="KW-1185">Reference proteome</keyword>
<sequence>MRSVTRKLALSSAAAVASLAAVAATVGPASADPPVGTTPAASDIVSVGSDTIQAFDNGLSAAYNATSPTSKYYSWDATPAGNITPKSGASTIARPNGSGAGITALNGNTHSTVDVARSSRGPQTGSDDWFIAFATDAVGWSAYTGGHAPSNLTSAELKGIYNCTYTTWNSLPSNPTASTATIKVYLPQASSGTRSFFLSALGITATTEPCWQTATPEENEGTDAAFTSNPDAIFPYSLSHYVGQVYKSKGGGNDLPGSLDAQRSLDGTAQILTASQDWNSSLSLTYSRNVYHVVRQADWSDATEGPRLKALFDRSSANGWLCKSSGTLITDYGFHSLGAGCGTRTGGK</sequence>
<feature type="chain" id="PRO_5047399326" evidence="1">
    <location>
        <begin position="24"/>
        <end position="348"/>
    </location>
</feature>
<keyword evidence="1" id="KW-0732">Signal</keyword>
<dbReference type="RefSeq" id="WP_344672163.1">
    <property type="nucleotide sequence ID" value="NZ_BAAAQN010000110.1"/>
</dbReference>
<evidence type="ECO:0000313" key="4">
    <source>
        <dbReference type="Proteomes" id="UP001500751"/>
    </source>
</evidence>